<dbReference type="SUPFAM" id="SSF48498">
    <property type="entry name" value="Tetracyclin repressor-like, C-terminal domain"/>
    <property type="match status" value="1"/>
</dbReference>
<dbReference type="Gene3D" id="1.10.10.60">
    <property type="entry name" value="Homeodomain-like"/>
    <property type="match status" value="1"/>
</dbReference>
<evidence type="ECO:0000313" key="7">
    <source>
        <dbReference type="EMBL" id="CAB3656423.1"/>
    </source>
</evidence>
<evidence type="ECO:0000259" key="6">
    <source>
        <dbReference type="PROSITE" id="PS50977"/>
    </source>
</evidence>
<dbReference type="PANTHER" id="PTHR47506">
    <property type="entry name" value="TRANSCRIPTIONAL REGULATORY PROTEIN"/>
    <property type="match status" value="1"/>
</dbReference>
<evidence type="ECO:0000313" key="8">
    <source>
        <dbReference type="Proteomes" id="UP000494108"/>
    </source>
</evidence>
<keyword evidence="1" id="KW-0678">Repressor</keyword>
<dbReference type="InterPro" id="IPR023772">
    <property type="entry name" value="DNA-bd_HTH_TetR-type_CS"/>
</dbReference>
<feature type="domain" description="HTH tetR-type" evidence="6">
    <location>
        <begin position="29"/>
        <end position="89"/>
    </location>
</feature>
<dbReference type="InterPro" id="IPR011075">
    <property type="entry name" value="TetR_C"/>
</dbReference>
<protein>
    <submittedName>
        <fullName evidence="7">HTH-type transcriptional repressor ComR</fullName>
    </submittedName>
</protein>
<accession>A0A6S6Z249</accession>
<evidence type="ECO:0000256" key="2">
    <source>
        <dbReference type="ARBA" id="ARBA00023015"/>
    </source>
</evidence>
<dbReference type="Proteomes" id="UP000494108">
    <property type="component" value="Unassembled WGS sequence"/>
</dbReference>
<dbReference type="PANTHER" id="PTHR47506:SF1">
    <property type="entry name" value="HTH-TYPE TRANSCRIPTIONAL REGULATOR YJDC"/>
    <property type="match status" value="1"/>
</dbReference>
<gene>
    <name evidence="7" type="primary">comR_2</name>
    <name evidence="7" type="ORF">LMG3431_03127</name>
</gene>
<reference evidence="7 8" key="1">
    <citation type="submission" date="2020-04" db="EMBL/GenBank/DDBJ databases">
        <authorList>
            <person name="De Canck E."/>
        </authorList>
    </citation>
    <scope>NUCLEOTIDE SEQUENCE [LARGE SCALE GENOMIC DNA]</scope>
    <source>
        <strain evidence="7 8">LMG 3431</strain>
    </source>
</reference>
<organism evidence="7 8">
    <name type="scientific">Achromobacter pestifer</name>
    <dbReference type="NCBI Taxonomy" id="1353889"/>
    <lineage>
        <taxon>Bacteria</taxon>
        <taxon>Pseudomonadati</taxon>
        <taxon>Pseudomonadota</taxon>
        <taxon>Betaproteobacteria</taxon>
        <taxon>Burkholderiales</taxon>
        <taxon>Alcaligenaceae</taxon>
        <taxon>Achromobacter</taxon>
    </lineage>
</organism>
<dbReference type="Pfam" id="PF16925">
    <property type="entry name" value="TetR_C_13"/>
    <property type="match status" value="1"/>
</dbReference>
<proteinExistence type="predicted"/>
<dbReference type="AlphaFoldDB" id="A0A6S6Z249"/>
<keyword evidence="2" id="KW-0805">Transcription regulation</keyword>
<dbReference type="PROSITE" id="PS01081">
    <property type="entry name" value="HTH_TETR_1"/>
    <property type="match status" value="1"/>
</dbReference>
<sequence length="220" mass="23891">MRRTQIAWQAGTLHPVHFPETVMAGRPREFDRDLALQQAMLAFWKQGYEGTSMADLVAATGLASARLYAAFGSKQDLFREAVARYEAGDGSFAEKALDTDNDVRSAIEALLTEAVLTYTRRGRPQGCMVVSAATNYAAENEGVMAWLTTHRKARTQGIIDRLESALRNGELKAGTDVQALGDYYAVVLHGLSVQARDGVGKARLMAMIPPALCALDAVAR</sequence>
<dbReference type="EMBL" id="CADIJX010000003">
    <property type="protein sequence ID" value="CAB3656423.1"/>
    <property type="molecule type" value="Genomic_DNA"/>
</dbReference>
<dbReference type="Pfam" id="PF00440">
    <property type="entry name" value="TetR_N"/>
    <property type="match status" value="1"/>
</dbReference>
<evidence type="ECO:0000256" key="3">
    <source>
        <dbReference type="ARBA" id="ARBA00023125"/>
    </source>
</evidence>
<keyword evidence="4" id="KW-0804">Transcription</keyword>
<dbReference type="Gene3D" id="1.10.357.10">
    <property type="entry name" value="Tetracycline Repressor, domain 2"/>
    <property type="match status" value="1"/>
</dbReference>
<name>A0A6S6Z249_9BURK</name>
<feature type="DNA-binding region" description="H-T-H motif" evidence="5">
    <location>
        <begin position="52"/>
        <end position="71"/>
    </location>
</feature>
<evidence type="ECO:0000256" key="5">
    <source>
        <dbReference type="PROSITE-ProRule" id="PRU00335"/>
    </source>
</evidence>
<dbReference type="InterPro" id="IPR009057">
    <property type="entry name" value="Homeodomain-like_sf"/>
</dbReference>
<keyword evidence="3 5" id="KW-0238">DNA-binding</keyword>
<dbReference type="SUPFAM" id="SSF46689">
    <property type="entry name" value="Homeodomain-like"/>
    <property type="match status" value="1"/>
</dbReference>
<evidence type="ECO:0000256" key="4">
    <source>
        <dbReference type="ARBA" id="ARBA00023163"/>
    </source>
</evidence>
<dbReference type="InterPro" id="IPR001647">
    <property type="entry name" value="HTH_TetR"/>
</dbReference>
<evidence type="ECO:0000256" key="1">
    <source>
        <dbReference type="ARBA" id="ARBA00022491"/>
    </source>
</evidence>
<keyword evidence="8" id="KW-1185">Reference proteome</keyword>
<dbReference type="PROSITE" id="PS50977">
    <property type="entry name" value="HTH_TETR_2"/>
    <property type="match status" value="1"/>
</dbReference>
<dbReference type="InterPro" id="IPR036271">
    <property type="entry name" value="Tet_transcr_reg_TetR-rel_C_sf"/>
</dbReference>
<dbReference type="GO" id="GO:0003677">
    <property type="term" value="F:DNA binding"/>
    <property type="evidence" value="ECO:0007669"/>
    <property type="project" value="UniProtKB-UniRule"/>
</dbReference>